<gene>
    <name evidence="3" type="ORF">KDA82_17415</name>
</gene>
<sequence length="101" mass="11063">MTRHLVRHRFEPARLLLGLVLLGAALAYVMDALGEWTVPLWVLLVLVPFGLVLAACTALVTLMVRRRARRRGKGAPPLGQMPMDTLREGYGSSRDAGARDG</sequence>
<organism evidence="3 4">
    <name type="scientific">Streptomyces daliensis</name>
    <dbReference type="NCBI Taxonomy" id="299421"/>
    <lineage>
        <taxon>Bacteria</taxon>
        <taxon>Bacillati</taxon>
        <taxon>Actinomycetota</taxon>
        <taxon>Actinomycetes</taxon>
        <taxon>Kitasatosporales</taxon>
        <taxon>Streptomycetaceae</taxon>
        <taxon>Streptomyces</taxon>
    </lineage>
</organism>
<keyword evidence="2" id="KW-0472">Membrane</keyword>
<keyword evidence="2" id="KW-0812">Transmembrane</keyword>
<evidence type="ECO:0000313" key="4">
    <source>
        <dbReference type="Proteomes" id="UP000675554"/>
    </source>
</evidence>
<feature type="region of interest" description="Disordered" evidence="1">
    <location>
        <begin position="69"/>
        <end position="101"/>
    </location>
</feature>
<evidence type="ECO:0000313" key="3">
    <source>
        <dbReference type="EMBL" id="MBR7674767.1"/>
    </source>
</evidence>
<keyword evidence="2" id="KW-1133">Transmembrane helix</keyword>
<reference evidence="3" key="1">
    <citation type="submission" date="2021-04" db="EMBL/GenBank/DDBJ databases">
        <title>Sequencing of actinobacteria type strains.</title>
        <authorList>
            <person name="Nguyen G.-S."/>
            <person name="Wentzel A."/>
        </authorList>
    </citation>
    <scope>NUCLEOTIDE SEQUENCE</scope>
    <source>
        <strain evidence="3">DSM 42095</strain>
    </source>
</reference>
<dbReference type="EMBL" id="JAGSMN010000379">
    <property type="protein sequence ID" value="MBR7674767.1"/>
    <property type="molecule type" value="Genomic_DNA"/>
</dbReference>
<feature type="transmembrane region" description="Helical" evidence="2">
    <location>
        <begin position="41"/>
        <end position="64"/>
    </location>
</feature>
<dbReference type="Proteomes" id="UP000675554">
    <property type="component" value="Unassembled WGS sequence"/>
</dbReference>
<evidence type="ECO:0000256" key="1">
    <source>
        <dbReference type="SAM" id="MobiDB-lite"/>
    </source>
</evidence>
<proteinExistence type="predicted"/>
<comment type="caution">
    <text evidence="3">The sequence shown here is derived from an EMBL/GenBank/DDBJ whole genome shotgun (WGS) entry which is preliminary data.</text>
</comment>
<dbReference type="AlphaFoldDB" id="A0A8T4IXY7"/>
<evidence type="ECO:0000256" key="2">
    <source>
        <dbReference type="SAM" id="Phobius"/>
    </source>
</evidence>
<protein>
    <submittedName>
        <fullName evidence="3">Uncharacterized protein</fullName>
    </submittedName>
</protein>
<accession>A0A8T4IXY7</accession>
<keyword evidence="4" id="KW-1185">Reference proteome</keyword>
<name>A0A8T4IXY7_9ACTN</name>